<dbReference type="Proteomes" id="UP000190016">
    <property type="component" value="Unassembled WGS sequence"/>
</dbReference>
<feature type="domain" description="Tryptophan synthase beta chain-like PALP" evidence="6">
    <location>
        <begin position="18"/>
        <end position="279"/>
    </location>
</feature>
<dbReference type="EMBL" id="MAIC01000014">
    <property type="protein sequence ID" value="OPB75170.1"/>
    <property type="molecule type" value="Genomic_DNA"/>
</dbReference>
<protein>
    <submittedName>
        <fullName evidence="7">1-aminocyclopropane-1-carboxylate deaminase</fullName>
    </submittedName>
</protein>
<gene>
    <name evidence="7" type="ORF">BAY32_06395</name>
    <name evidence="8" type="ORF">BB021_01880</name>
</gene>
<dbReference type="Gene3D" id="3.40.50.1100">
    <property type="match status" value="2"/>
</dbReference>
<dbReference type="KEGG" id="ego:BBD34_12640"/>
<evidence type="ECO:0000313" key="10">
    <source>
        <dbReference type="Proteomes" id="UP000190816"/>
    </source>
</evidence>
<organism evidence="7 10">
    <name type="scientific">Elizabethkingia ursingii</name>
    <dbReference type="NCBI Taxonomy" id="1756150"/>
    <lineage>
        <taxon>Bacteria</taxon>
        <taxon>Pseudomonadati</taxon>
        <taxon>Bacteroidota</taxon>
        <taxon>Flavobacteriia</taxon>
        <taxon>Flavobacteriales</taxon>
        <taxon>Weeksellaceae</taxon>
        <taxon>Elizabethkingia</taxon>
    </lineage>
</organism>
<dbReference type="PIRSF" id="PIRSF006278">
    <property type="entry name" value="ACCD_DCysDesulf"/>
    <property type="match status" value="1"/>
</dbReference>
<dbReference type="SUPFAM" id="SSF53686">
    <property type="entry name" value="Tryptophan synthase beta subunit-like PLP-dependent enzymes"/>
    <property type="match status" value="1"/>
</dbReference>
<accession>A0AAJ3NC07</accession>
<dbReference type="Proteomes" id="UP000190816">
    <property type="component" value="Unassembled WGS sequence"/>
</dbReference>
<evidence type="ECO:0000256" key="2">
    <source>
        <dbReference type="ARBA" id="ARBA00008639"/>
    </source>
</evidence>
<comment type="cofactor">
    <cofactor evidence="1">
        <name>pyridoxal 5'-phosphate</name>
        <dbReference type="ChEBI" id="CHEBI:597326"/>
    </cofactor>
</comment>
<comment type="similarity">
    <text evidence="2">Belongs to the ACC deaminase/D-cysteine desulfhydrase family.</text>
</comment>
<evidence type="ECO:0000313" key="9">
    <source>
        <dbReference type="Proteomes" id="UP000190016"/>
    </source>
</evidence>
<dbReference type="InterPro" id="IPR001926">
    <property type="entry name" value="TrpB-like_PALP"/>
</dbReference>
<feature type="modified residue" description="N6-(pyridoxal phosphate)lysine" evidence="5">
    <location>
        <position position="37"/>
    </location>
</feature>
<dbReference type="PANTHER" id="PTHR43780">
    <property type="entry name" value="1-AMINOCYCLOPROPANE-1-CARBOXYLATE DEAMINASE-RELATED"/>
    <property type="match status" value="1"/>
</dbReference>
<dbReference type="Pfam" id="PF00291">
    <property type="entry name" value="PALP"/>
    <property type="match status" value="1"/>
</dbReference>
<keyword evidence="9" id="KW-1185">Reference proteome</keyword>
<dbReference type="PANTHER" id="PTHR43780:SF2">
    <property type="entry name" value="1-AMINOCYCLOPROPANE-1-CARBOXYLATE DEAMINASE-RELATED"/>
    <property type="match status" value="1"/>
</dbReference>
<evidence type="ECO:0000256" key="1">
    <source>
        <dbReference type="ARBA" id="ARBA00001933"/>
    </source>
</evidence>
<feature type="active site" description="Nucleophile" evidence="4">
    <location>
        <position position="66"/>
    </location>
</feature>
<evidence type="ECO:0000256" key="5">
    <source>
        <dbReference type="PIRSR" id="PIRSR006278-2"/>
    </source>
</evidence>
<dbReference type="InterPro" id="IPR027278">
    <property type="entry name" value="ACCD_DCysDesulf"/>
</dbReference>
<reference evidence="7 10" key="1">
    <citation type="submission" date="2016-06" db="EMBL/GenBank/DDBJ databases">
        <authorList>
            <person name="Nicholson A.C."/>
        </authorList>
    </citation>
    <scope>NUCLEOTIDE SEQUENCE [LARGE SCALE GENOMIC DNA]</scope>
    <source>
        <strain evidence="7 10">G4123</strain>
    </source>
</reference>
<dbReference type="InterPro" id="IPR036052">
    <property type="entry name" value="TrpB-like_PALP_sf"/>
</dbReference>
<evidence type="ECO:0000259" key="6">
    <source>
        <dbReference type="Pfam" id="PF00291"/>
    </source>
</evidence>
<evidence type="ECO:0000256" key="3">
    <source>
        <dbReference type="ARBA" id="ARBA00022898"/>
    </source>
</evidence>
<dbReference type="GO" id="GO:0019148">
    <property type="term" value="F:D-cysteine desulfhydrase activity"/>
    <property type="evidence" value="ECO:0007669"/>
    <property type="project" value="TreeGrafter"/>
</dbReference>
<evidence type="ECO:0000313" key="7">
    <source>
        <dbReference type="EMBL" id="OPB75170.1"/>
    </source>
</evidence>
<name>A0AAJ3NC07_9FLAO</name>
<evidence type="ECO:0000313" key="8">
    <source>
        <dbReference type="EMBL" id="OPB93164.1"/>
    </source>
</evidence>
<keyword evidence="3 5" id="KW-0663">Pyridoxal phosphate</keyword>
<dbReference type="AlphaFoldDB" id="A0AAJ3NC07"/>
<evidence type="ECO:0000256" key="4">
    <source>
        <dbReference type="PIRSR" id="PIRSR006278-1"/>
    </source>
</evidence>
<proteinExistence type="inferred from homology"/>
<dbReference type="RefSeq" id="WP_078403567.1">
    <property type="nucleotide sequence ID" value="NZ_CP016377.1"/>
</dbReference>
<sequence length="303" mass="34584">MLTLPKTEIPIQKIKSGDVEIFLKREDLIHPDISGNKYWKLFYNVNHYLNQKIETPFIITFGGAFSNHIATVAAFGRIFSIPTMGIIRGEELEARFLENVTLRKAHENGMDFRFVNRTDYRDKDPITEKLRKEFPEALIVPEGGSNLQAIEGVKFMLTEHTKDFDYLCTAVGTGGSIAGISKYAKENQKVIGFTVVRDISLEQKIRELSTKNNFNLIEADYGGYGKISDEIVRFINDFWKQYNIPLDPVYTGKMMMRLFQLVEEGFFPAGSRILAFHTGGLQGIEGANQLLRNKNRNTIEIRL</sequence>
<reference evidence="8 9" key="2">
    <citation type="submission" date="2016-07" db="EMBL/GenBank/DDBJ databases">
        <title>Revisiting the Taxonomy of the Elizabethkingia Genus based on Whole-Genome Sequencing, Optical Mapping, and MALDI-TOF.</title>
        <authorList>
            <person name="Nicholson A.C."/>
        </authorList>
    </citation>
    <scope>NUCLEOTIDE SEQUENCE [LARGE SCALE GENOMIC DNA]</scope>
    <source>
        <strain evidence="8 9">C1558</strain>
    </source>
</reference>
<dbReference type="EMBL" id="MBDS01000002">
    <property type="protein sequence ID" value="OPB93164.1"/>
    <property type="molecule type" value="Genomic_DNA"/>
</dbReference>
<comment type="caution">
    <text evidence="7">The sequence shown here is derived from an EMBL/GenBank/DDBJ whole genome shotgun (WGS) entry which is preliminary data.</text>
</comment>